<dbReference type="InterPro" id="IPR017452">
    <property type="entry name" value="GPCR_Rhodpsn_7TM"/>
</dbReference>
<feature type="transmembrane region" description="Helical" evidence="11">
    <location>
        <begin position="35"/>
        <end position="62"/>
    </location>
</feature>
<dbReference type="SUPFAM" id="SSF81321">
    <property type="entry name" value="Family A G protein-coupled receptor-like"/>
    <property type="match status" value="1"/>
</dbReference>
<accession>A0ABR0ZBP3</accession>
<keyword evidence="4 11" id="KW-1133">Transmembrane helix</keyword>
<evidence type="ECO:0000256" key="11">
    <source>
        <dbReference type="SAM" id="Phobius"/>
    </source>
</evidence>
<evidence type="ECO:0000313" key="13">
    <source>
        <dbReference type="EMBL" id="KAK6482238.1"/>
    </source>
</evidence>
<dbReference type="PANTHER" id="PTHR24248">
    <property type="entry name" value="ADRENERGIC RECEPTOR-RELATED G-PROTEIN COUPLED RECEPTOR"/>
    <property type="match status" value="1"/>
</dbReference>
<keyword evidence="7 9" id="KW-0675">Receptor</keyword>
<comment type="caution">
    <text evidence="13">The sequence shown here is derived from an EMBL/GenBank/DDBJ whole genome shotgun (WGS) entry which is preliminary data.</text>
</comment>
<feature type="region of interest" description="Disordered" evidence="10">
    <location>
        <begin position="224"/>
        <end position="247"/>
    </location>
</feature>
<protein>
    <submittedName>
        <fullName evidence="13">Alpha-1A adrenergic receptor-like</fullName>
    </submittedName>
</protein>
<keyword evidence="2" id="KW-1003">Cell membrane</keyword>
<reference evidence="13 14" key="1">
    <citation type="submission" date="2021-05" db="EMBL/GenBank/DDBJ databases">
        <authorList>
            <person name="Zahm M."/>
            <person name="Klopp C."/>
            <person name="Cabau C."/>
            <person name="Kuhl H."/>
            <person name="Suciu R."/>
            <person name="Ciorpac M."/>
            <person name="Holostenco D."/>
            <person name="Gessner J."/>
            <person name="Wuertz S."/>
            <person name="Hohne C."/>
            <person name="Stock M."/>
            <person name="Gislard M."/>
            <person name="Lluch J."/>
            <person name="Milhes M."/>
            <person name="Lampietro C."/>
            <person name="Lopez Roques C."/>
            <person name="Donnadieu C."/>
            <person name="Du K."/>
            <person name="Schartl M."/>
            <person name="Guiguen Y."/>
        </authorList>
    </citation>
    <scope>NUCLEOTIDE SEQUENCE [LARGE SCALE GENOMIC DNA]</scope>
    <source>
        <strain evidence="13">Hh-F2</strain>
        <tissue evidence="13">Blood</tissue>
    </source>
</reference>
<comment type="subcellular location">
    <subcellularLocation>
        <location evidence="1">Cell membrane</location>
        <topology evidence="1">Multi-pass membrane protein</topology>
    </subcellularLocation>
</comment>
<dbReference type="PRINTS" id="PR00237">
    <property type="entry name" value="GPCRRHODOPSN"/>
</dbReference>
<dbReference type="InterPro" id="IPR000276">
    <property type="entry name" value="GPCR_Rhodpsn"/>
</dbReference>
<keyword evidence="14" id="KW-1185">Reference proteome</keyword>
<evidence type="ECO:0000256" key="6">
    <source>
        <dbReference type="ARBA" id="ARBA00023136"/>
    </source>
</evidence>
<dbReference type="SMART" id="SM01381">
    <property type="entry name" value="7TM_GPCR_Srsx"/>
    <property type="match status" value="1"/>
</dbReference>
<evidence type="ECO:0000256" key="8">
    <source>
        <dbReference type="ARBA" id="ARBA00023224"/>
    </source>
</evidence>
<feature type="transmembrane region" description="Helical" evidence="11">
    <location>
        <begin position="74"/>
        <end position="101"/>
    </location>
</feature>
<dbReference type="EMBL" id="JAHFZB010000014">
    <property type="protein sequence ID" value="KAK6482238.1"/>
    <property type="molecule type" value="Genomic_DNA"/>
</dbReference>
<evidence type="ECO:0000259" key="12">
    <source>
        <dbReference type="PROSITE" id="PS50262"/>
    </source>
</evidence>
<dbReference type="Pfam" id="PF00001">
    <property type="entry name" value="7tm_1"/>
    <property type="match status" value="1"/>
</dbReference>
<keyword evidence="8 9" id="KW-0807">Transducer</keyword>
<dbReference type="PROSITE" id="PS00237">
    <property type="entry name" value="G_PROTEIN_RECEP_F1_1"/>
    <property type="match status" value="2"/>
</dbReference>
<evidence type="ECO:0000256" key="9">
    <source>
        <dbReference type="RuleBase" id="RU000688"/>
    </source>
</evidence>
<name>A0ABR0ZBP3_HUSHU</name>
<feature type="transmembrane region" description="Helical" evidence="11">
    <location>
        <begin position="191"/>
        <end position="216"/>
    </location>
</feature>
<evidence type="ECO:0000313" key="14">
    <source>
        <dbReference type="Proteomes" id="UP001369086"/>
    </source>
</evidence>
<evidence type="ECO:0000256" key="10">
    <source>
        <dbReference type="SAM" id="MobiDB-lite"/>
    </source>
</evidence>
<evidence type="ECO:0000256" key="4">
    <source>
        <dbReference type="ARBA" id="ARBA00022989"/>
    </source>
</evidence>
<evidence type="ECO:0000256" key="7">
    <source>
        <dbReference type="ARBA" id="ARBA00023170"/>
    </source>
</evidence>
<evidence type="ECO:0000256" key="2">
    <source>
        <dbReference type="ARBA" id="ARBA00022475"/>
    </source>
</evidence>
<feature type="compositionally biased region" description="Polar residues" evidence="10">
    <location>
        <begin position="229"/>
        <end position="243"/>
    </location>
</feature>
<keyword evidence="5 9" id="KW-0297">G-protein coupled receptor</keyword>
<evidence type="ECO:0000256" key="5">
    <source>
        <dbReference type="ARBA" id="ARBA00023040"/>
    </source>
</evidence>
<keyword evidence="6 11" id="KW-0472">Membrane</keyword>
<gene>
    <name evidence="13" type="ORF">HHUSO_G16848</name>
</gene>
<feature type="domain" description="G-protein coupled receptors family 1 profile" evidence="12">
    <location>
        <begin position="53"/>
        <end position="305"/>
    </location>
</feature>
<feature type="transmembrane region" description="Helical" evidence="11">
    <location>
        <begin position="150"/>
        <end position="171"/>
    </location>
</feature>
<comment type="similarity">
    <text evidence="9">Belongs to the G-protein coupled receptor 1 family.</text>
</comment>
<keyword evidence="3 9" id="KW-0812">Transmembrane</keyword>
<feature type="transmembrane region" description="Helical" evidence="11">
    <location>
        <begin position="269"/>
        <end position="290"/>
    </location>
</feature>
<proteinExistence type="inferred from homology"/>
<sequence length="305" mass="33645">MSSFCNNETITAGNLDISENLTNENPRAATTSTQWAVMLSLTLGAFILFAVIGNILVILSVACHRHLRIVTNYFIINLAVADLLLSTTVLPFSAVLGYWVFGRVFCNIWAAVDVLSCTASILSLCVISIDRYIGVSYPLRYPTMMNKKRGLITLAAVWVLAMVISIGPLLGWKEPDPQDDSVCKITEEPGYAIFSALGSFYVPLMVILAMCFRVYLAARGRSHSEDPQKISTGESSLSKHVQPSKSNSLRSSFSFRIHKFSKEKKAAKTLGIVVGVFVLCWLPFFVALPLGKYIICFKKGINRIN</sequence>
<dbReference type="Proteomes" id="UP001369086">
    <property type="component" value="Unassembled WGS sequence"/>
</dbReference>
<dbReference type="Gene3D" id="1.20.1070.10">
    <property type="entry name" value="Rhodopsin 7-helix transmembrane proteins"/>
    <property type="match status" value="1"/>
</dbReference>
<dbReference type="PROSITE" id="PS50262">
    <property type="entry name" value="G_PROTEIN_RECEP_F1_2"/>
    <property type="match status" value="1"/>
</dbReference>
<feature type="transmembrane region" description="Helical" evidence="11">
    <location>
        <begin position="107"/>
        <end position="129"/>
    </location>
</feature>
<dbReference type="PANTHER" id="PTHR24248:SF72">
    <property type="entry name" value="G-PROTEIN COUPLED RECEPTORS FAMILY 1 PROFILE DOMAIN-CONTAINING PROTEIN"/>
    <property type="match status" value="1"/>
</dbReference>
<organism evidence="13 14">
    <name type="scientific">Huso huso</name>
    <name type="common">Beluga</name>
    <name type="synonym">Acipenser huso</name>
    <dbReference type="NCBI Taxonomy" id="61971"/>
    <lineage>
        <taxon>Eukaryota</taxon>
        <taxon>Metazoa</taxon>
        <taxon>Chordata</taxon>
        <taxon>Craniata</taxon>
        <taxon>Vertebrata</taxon>
        <taxon>Euteleostomi</taxon>
        <taxon>Actinopterygii</taxon>
        <taxon>Chondrostei</taxon>
        <taxon>Acipenseriformes</taxon>
        <taxon>Acipenseridae</taxon>
        <taxon>Huso</taxon>
    </lineage>
</organism>
<evidence type="ECO:0000256" key="3">
    <source>
        <dbReference type="ARBA" id="ARBA00022692"/>
    </source>
</evidence>
<evidence type="ECO:0000256" key="1">
    <source>
        <dbReference type="ARBA" id="ARBA00004651"/>
    </source>
</evidence>